<proteinExistence type="predicted"/>
<dbReference type="Proteomes" id="UP000189796">
    <property type="component" value="Chromosome I"/>
</dbReference>
<organism evidence="1 2">
    <name type="scientific">Bradyrhizobium erythrophlei</name>
    <dbReference type="NCBI Taxonomy" id="1437360"/>
    <lineage>
        <taxon>Bacteria</taxon>
        <taxon>Pseudomonadati</taxon>
        <taxon>Pseudomonadota</taxon>
        <taxon>Alphaproteobacteria</taxon>
        <taxon>Hyphomicrobiales</taxon>
        <taxon>Nitrobacteraceae</taxon>
        <taxon>Bradyrhizobium</taxon>
    </lineage>
</organism>
<dbReference type="RefSeq" id="WP_079602048.1">
    <property type="nucleotide sequence ID" value="NZ_LT670817.1"/>
</dbReference>
<evidence type="ECO:0000313" key="1">
    <source>
        <dbReference type="EMBL" id="SHG92491.1"/>
    </source>
</evidence>
<name>A0A1M5NSG5_9BRAD</name>
<dbReference type="EMBL" id="LT670817">
    <property type="protein sequence ID" value="SHG92491.1"/>
    <property type="molecule type" value="Genomic_DNA"/>
</dbReference>
<dbReference type="AlphaFoldDB" id="A0A1M5NSG5"/>
<accession>A0A1M5NSG5</accession>
<sequence>MTQAAVKTSIDSALGSQLDRLFGVLVTNLETQSAAEATAEFRKGLEFSLRAHAIATSVAEELIKG</sequence>
<evidence type="ECO:0000313" key="2">
    <source>
        <dbReference type="Proteomes" id="UP000189796"/>
    </source>
</evidence>
<gene>
    <name evidence="1" type="ORF">SAMN05443248_3100</name>
</gene>
<reference evidence="1 2" key="1">
    <citation type="submission" date="2016-11" db="EMBL/GenBank/DDBJ databases">
        <authorList>
            <person name="Jaros S."/>
            <person name="Januszkiewicz K."/>
            <person name="Wedrychowicz H."/>
        </authorList>
    </citation>
    <scope>NUCLEOTIDE SEQUENCE [LARGE SCALE GENOMIC DNA]</scope>
    <source>
        <strain evidence="1 2">GAS138</strain>
    </source>
</reference>
<protein>
    <submittedName>
        <fullName evidence="1">Uncharacterized protein</fullName>
    </submittedName>
</protein>